<protein>
    <submittedName>
        <fullName evidence="3">DUF3899 domain-containing protein</fullName>
    </submittedName>
</protein>
<feature type="transmembrane region" description="Helical" evidence="1">
    <location>
        <begin position="38"/>
        <end position="60"/>
    </location>
</feature>
<comment type="caution">
    <text evidence="3">The sequence shown here is derived from an EMBL/GenBank/DDBJ whole genome shotgun (WGS) entry which is preliminary data.</text>
</comment>
<name>A0A3R9F432_9BACI</name>
<gene>
    <name evidence="3" type="ORF">EJA10_01805</name>
</gene>
<keyword evidence="1" id="KW-1133">Transmembrane helix</keyword>
<feature type="transmembrane region" description="Helical" evidence="1">
    <location>
        <begin position="99"/>
        <end position="118"/>
    </location>
</feature>
<dbReference type="OrthoDB" id="2989943at2"/>
<dbReference type="InterPro" id="IPR025007">
    <property type="entry name" value="DUF3899"/>
</dbReference>
<evidence type="ECO:0000313" key="4">
    <source>
        <dbReference type="Proteomes" id="UP000279911"/>
    </source>
</evidence>
<proteinExistence type="predicted"/>
<dbReference type="Pfam" id="PF13038">
    <property type="entry name" value="DUF3899"/>
    <property type="match status" value="1"/>
</dbReference>
<feature type="transmembrane region" description="Helical" evidence="1">
    <location>
        <begin position="7"/>
        <end position="26"/>
    </location>
</feature>
<dbReference type="RefSeq" id="WP_125478276.1">
    <property type="nucleotide sequence ID" value="NZ_RSFW01000002.1"/>
</dbReference>
<dbReference type="Proteomes" id="UP000279911">
    <property type="component" value="Unassembled WGS sequence"/>
</dbReference>
<evidence type="ECO:0000256" key="1">
    <source>
        <dbReference type="SAM" id="Phobius"/>
    </source>
</evidence>
<dbReference type="EMBL" id="RSFW01000002">
    <property type="protein sequence ID" value="RSD29404.1"/>
    <property type="molecule type" value="Genomic_DNA"/>
</dbReference>
<evidence type="ECO:0000313" key="3">
    <source>
        <dbReference type="EMBL" id="RSD29404.1"/>
    </source>
</evidence>
<dbReference type="AlphaFoldDB" id="A0A3R9F432"/>
<keyword evidence="1" id="KW-0812">Transmembrane</keyword>
<accession>A0A3R9F432</accession>
<evidence type="ECO:0000259" key="2">
    <source>
        <dbReference type="Pfam" id="PF13038"/>
    </source>
</evidence>
<feature type="domain" description="DUF3899" evidence="2">
    <location>
        <begin position="36"/>
        <end position="114"/>
    </location>
</feature>
<organism evidence="3 4">
    <name type="scientific">Mesobacillus subterraneus</name>
    <dbReference type="NCBI Taxonomy" id="285983"/>
    <lineage>
        <taxon>Bacteria</taxon>
        <taxon>Bacillati</taxon>
        <taxon>Bacillota</taxon>
        <taxon>Bacilli</taxon>
        <taxon>Bacillales</taxon>
        <taxon>Bacillaceae</taxon>
        <taxon>Mesobacillus</taxon>
    </lineage>
</organism>
<sequence length="119" mass="13551">MRNRVGKIFYGFFGSQLLVTIISLVNYGGLSLLNYINISFYVASILLFTSLMVFTINSGFFDTMSYSFRTVFAGKEEKKKSFEEMTPLSELITFNANPLLVVGLLDFLLMLAALYIYYL</sequence>
<keyword evidence="1" id="KW-0472">Membrane</keyword>
<reference evidence="4" key="1">
    <citation type="submission" date="2018-12" db="EMBL/GenBank/DDBJ databases">
        <title>Bacillus chawlae sp. nov., Bacillus glennii sp. nov., and Bacillus saganii sp. nov. Isolated from the Vehicle Assembly Building at Kennedy Space Center where the Viking Spacecraft were Assembled.</title>
        <authorList>
            <person name="Seuylemezian A."/>
            <person name="Vaishampayan P."/>
        </authorList>
    </citation>
    <scope>NUCLEOTIDE SEQUENCE [LARGE SCALE GENOMIC DNA]</scope>
    <source>
        <strain evidence="4">DSM 13966</strain>
    </source>
</reference>